<dbReference type="Proteomes" id="UP000509548">
    <property type="component" value="Chromosome 1"/>
</dbReference>
<dbReference type="AlphaFoldDB" id="A0A9Q6WLI4"/>
<accession>A0A9Q6WLI4</accession>
<proteinExistence type="predicted"/>
<organism evidence="1 2">
    <name type="scientific">Paraburkholderia caribensis</name>
    <dbReference type="NCBI Taxonomy" id="75105"/>
    <lineage>
        <taxon>Bacteria</taxon>
        <taxon>Pseudomonadati</taxon>
        <taxon>Pseudomonadota</taxon>
        <taxon>Betaproteobacteria</taxon>
        <taxon>Burkholderiales</taxon>
        <taxon>Burkholderiaceae</taxon>
        <taxon>Paraburkholderia</taxon>
    </lineage>
</organism>
<sequence>MATKTLSGDGGYQRQLMSHSAETIRFQPVTLEDCVATLRSIGDDGTASAFHHRYLDFERVKRAIFGQRITVEDVPVG</sequence>
<name>A0A9Q6WLI4_9BURK</name>
<dbReference type="EMBL" id="CP015958">
    <property type="protein sequence ID" value="QLB62883.1"/>
    <property type="molecule type" value="Genomic_DNA"/>
</dbReference>
<evidence type="ECO:0000313" key="1">
    <source>
        <dbReference type="EMBL" id="QLB62883.1"/>
    </source>
</evidence>
<protein>
    <submittedName>
        <fullName evidence="1">Uncharacterized protein</fullName>
    </submittedName>
</protein>
<gene>
    <name evidence="1" type="ORF">A9O66_11105</name>
</gene>
<reference evidence="1 2" key="1">
    <citation type="journal article" date="2014" name="Genome Announc.">
        <title>Draft Genome Sequence of the Haloacid-Degrading Burkholderia caribensis Strain MBA4.</title>
        <authorList>
            <person name="Pan Y."/>
            <person name="Kong K.F."/>
            <person name="Tsang J.S."/>
        </authorList>
    </citation>
    <scope>NUCLEOTIDE SEQUENCE [LARGE SCALE GENOMIC DNA]</scope>
    <source>
        <strain evidence="1 2">852011</strain>
    </source>
</reference>
<evidence type="ECO:0000313" key="2">
    <source>
        <dbReference type="Proteomes" id="UP000509548"/>
    </source>
</evidence>